<dbReference type="OrthoDB" id="496516at2759"/>
<feature type="region of interest" description="Disordered" evidence="1">
    <location>
        <begin position="1"/>
        <end position="45"/>
    </location>
</feature>
<evidence type="ECO:0000313" key="3">
    <source>
        <dbReference type="EMBL" id="ABO96236.1"/>
    </source>
</evidence>
<reference evidence="3 4" key="1">
    <citation type="journal article" date="2007" name="Proc. Natl. Acad. Sci. U.S.A.">
        <title>The tiny eukaryote Ostreococcus provides genomic insights into the paradox of plankton speciation.</title>
        <authorList>
            <person name="Palenik B."/>
            <person name="Grimwood J."/>
            <person name="Aerts A."/>
            <person name="Rouze P."/>
            <person name="Salamov A."/>
            <person name="Putnam N."/>
            <person name="Dupont C."/>
            <person name="Jorgensen R."/>
            <person name="Derelle E."/>
            <person name="Rombauts S."/>
            <person name="Zhou K."/>
            <person name="Otillar R."/>
            <person name="Merchant S.S."/>
            <person name="Podell S."/>
            <person name="Gaasterland T."/>
            <person name="Napoli C."/>
            <person name="Gendler K."/>
            <person name="Manuell A."/>
            <person name="Tai V."/>
            <person name="Vallon O."/>
            <person name="Piganeau G."/>
            <person name="Jancek S."/>
            <person name="Heijde M."/>
            <person name="Jabbari K."/>
            <person name="Bowler C."/>
            <person name="Lohr M."/>
            <person name="Robbens S."/>
            <person name="Werner G."/>
            <person name="Dubchak I."/>
            <person name="Pazour G.J."/>
            <person name="Ren Q."/>
            <person name="Paulsen I."/>
            <person name="Delwiche C."/>
            <person name="Schmutz J."/>
            <person name="Rokhsar D."/>
            <person name="Van de Peer Y."/>
            <person name="Moreau H."/>
            <person name="Grigoriev I.V."/>
        </authorList>
    </citation>
    <scope>NUCLEOTIDE SEQUENCE [LARGE SCALE GENOMIC DNA]</scope>
    <source>
        <strain evidence="3 4">CCE9901</strain>
    </source>
</reference>
<dbReference type="GO" id="GO:0031151">
    <property type="term" value="F:histone H3K79 methyltransferase activity"/>
    <property type="evidence" value="ECO:0007669"/>
    <property type="project" value="InterPro"/>
</dbReference>
<dbReference type="Gene3D" id="3.40.50.150">
    <property type="entry name" value="Vaccinia Virus protein VP39"/>
    <property type="match status" value="1"/>
</dbReference>
<protein>
    <recommendedName>
        <fullName evidence="2">DOT1 domain-containing protein</fullName>
    </recommendedName>
</protein>
<dbReference type="OMA" id="HSFTMRT"/>
<dbReference type="RefSeq" id="XP_001417943.1">
    <property type="nucleotide sequence ID" value="XM_001417906.1"/>
</dbReference>
<keyword evidence="4" id="KW-1185">Reference proteome</keyword>
<dbReference type="AlphaFoldDB" id="A4RX68"/>
<dbReference type="Pfam" id="PF08123">
    <property type="entry name" value="DOT1"/>
    <property type="match status" value="1"/>
</dbReference>
<dbReference type="GeneID" id="5001987"/>
<dbReference type="SUPFAM" id="SSF53335">
    <property type="entry name" value="S-adenosyl-L-methionine-dependent methyltransferases"/>
    <property type="match status" value="1"/>
</dbReference>
<evidence type="ECO:0000256" key="1">
    <source>
        <dbReference type="SAM" id="MobiDB-lite"/>
    </source>
</evidence>
<dbReference type="EMBL" id="CP000585">
    <property type="protein sequence ID" value="ABO96236.1"/>
    <property type="molecule type" value="Genomic_DNA"/>
</dbReference>
<proteinExistence type="predicted"/>
<dbReference type="eggNOG" id="ENOG502SE9V">
    <property type="taxonomic scope" value="Eukaryota"/>
</dbReference>
<feature type="compositionally biased region" description="Basic and acidic residues" evidence="1">
    <location>
        <begin position="89"/>
        <end position="103"/>
    </location>
</feature>
<dbReference type="InterPro" id="IPR029063">
    <property type="entry name" value="SAM-dependent_MTases_sf"/>
</dbReference>
<gene>
    <name evidence="3" type="ORF">OSTLU_92721</name>
</gene>
<feature type="compositionally biased region" description="Basic and acidic residues" evidence="1">
    <location>
        <begin position="18"/>
        <end position="32"/>
    </location>
</feature>
<feature type="region of interest" description="Disordered" evidence="1">
    <location>
        <begin position="73"/>
        <end position="127"/>
    </location>
</feature>
<accession>A4RX68</accession>
<evidence type="ECO:0000313" key="4">
    <source>
        <dbReference type="Proteomes" id="UP000001568"/>
    </source>
</evidence>
<feature type="domain" description="DOT1" evidence="2">
    <location>
        <begin position="162"/>
        <end position="221"/>
    </location>
</feature>
<dbReference type="HOGENOM" id="CLU_866983_0_0_1"/>
<dbReference type="InterPro" id="IPR025789">
    <property type="entry name" value="DOT1_dom"/>
</dbReference>
<organism evidence="3 4">
    <name type="scientific">Ostreococcus lucimarinus (strain CCE9901)</name>
    <dbReference type="NCBI Taxonomy" id="436017"/>
    <lineage>
        <taxon>Eukaryota</taxon>
        <taxon>Viridiplantae</taxon>
        <taxon>Chlorophyta</taxon>
        <taxon>Mamiellophyceae</taxon>
        <taxon>Mamiellales</taxon>
        <taxon>Bathycoccaceae</taxon>
        <taxon>Ostreococcus</taxon>
    </lineage>
</organism>
<dbReference type="Gramene" id="ABO96236">
    <property type="protein sequence ID" value="ABO96236"/>
    <property type="gene ID" value="OSTLU_92721"/>
</dbReference>
<dbReference type="KEGG" id="olu:OSTLU_92721"/>
<dbReference type="Proteomes" id="UP000001568">
    <property type="component" value="Chromosome 5"/>
</dbReference>
<evidence type="ECO:0000259" key="2">
    <source>
        <dbReference type="Pfam" id="PF08123"/>
    </source>
</evidence>
<sequence length="336" mass="36890">MFSFAASPPSTPAKRAPSSRDDLETDRGRGGDDAPVTPTKGAPVRVDAAVKGVYRYIDKKTYLDWGLTSDWSVEGPRKRRSIGGDDDDAAKREREEADGDDARRAKKAKTATEEGEDENAASEGYGEMTEGSIERLLQLLRGLSSADLDAPLPVRTPVKGKSMSEMWADLNLCEDSTFIDVGSGYGKVVFHAALSAKVAKSVGIEYVPSRAQKASEVQAELLNGDRAFMTDEGRELVSPPRCELEQGDATTRGAFKFSHIYMYDRVFNEKTLALLAKQLNRSNFQVLVTYQRVELWRRLGLRNVEHVHSFTMRTTGGQNFKAYIFVKGAYGGAGAA</sequence>
<name>A4RX68_OSTLU</name>